<dbReference type="Proteomes" id="UP000829196">
    <property type="component" value="Unassembled WGS sequence"/>
</dbReference>
<evidence type="ECO:0000313" key="1">
    <source>
        <dbReference type="EMBL" id="KAI0519313.1"/>
    </source>
</evidence>
<protein>
    <submittedName>
        <fullName evidence="1">Uncharacterized protein</fullName>
    </submittedName>
</protein>
<dbReference type="AlphaFoldDB" id="A0A8T3BUX9"/>
<dbReference type="EMBL" id="JAGYWB010000006">
    <property type="protein sequence ID" value="KAI0519313.1"/>
    <property type="molecule type" value="Genomic_DNA"/>
</dbReference>
<dbReference type="PANTHER" id="PTHR34222">
    <property type="entry name" value="GAG_PRE-INTEGRS DOMAIN-CONTAINING PROTEIN"/>
    <property type="match status" value="1"/>
</dbReference>
<dbReference type="OrthoDB" id="1734562at2759"/>
<dbReference type="SMR" id="A0A8T3BUX9"/>
<gene>
    <name evidence="1" type="ORF">KFK09_006755</name>
</gene>
<keyword evidence="2" id="KW-1185">Reference proteome</keyword>
<reference evidence="1" key="1">
    <citation type="journal article" date="2022" name="Front. Genet.">
        <title>Chromosome-Scale Assembly of the Dendrobium nobile Genome Provides Insights Into the Molecular Mechanism of the Biosynthesis of the Medicinal Active Ingredient of Dendrobium.</title>
        <authorList>
            <person name="Xu Q."/>
            <person name="Niu S.-C."/>
            <person name="Li K.-L."/>
            <person name="Zheng P.-J."/>
            <person name="Zhang X.-J."/>
            <person name="Jia Y."/>
            <person name="Liu Y."/>
            <person name="Niu Y.-X."/>
            <person name="Yu L.-H."/>
            <person name="Chen D.-F."/>
            <person name="Zhang G.-Q."/>
        </authorList>
    </citation>
    <scope>NUCLEOTIDE SEQUENCE</scope>
    <source>
        <tissue evidence="1">Leaf</tissue>
    </source>
</reference>
<dbReference type="PANTHER" id="PTHR34222:SF37">
    <property type="entry name" value="RETROTRANSPOSON GAG DOMAIN-CONTAINING PROTEIN"/>
    <property type="match status" value="1"/>
</dbReference>
<evidence type="ECO:0000313" key="2">
    <source>
        <dbReference type="Proteomes" id="UP000829196"/>
    </source>
</evidence>
<accession>A0A8T3BUX9</accession>
<sequence>MHRNQVSRRCYYPKSFFEKDIVYDFLAGLNTEFDQIKVQIFGKDEIPSLNETIFLTRAKESRRGVVMEPKVVEGSTMMTTKEASWKEIGKDSSRSKDKYSIWCNYCKKLRHTKETC</sequence>
<comment type="caution">
    <text evidence="1">The sequence shown here is derived from an EMBL/GenBank/DDBJ whole genome shotgun (WGS) entry which is preliminary data.</text>
</comment>
<name>A0A8T3BUX9_DENNO</name>
<proteinExistence type="predicted"/>
<organism evidence="1 2">
    <name type="scientific">Dendrobium nobile</name>
    <name type="common">Orchid</name>
    <dbReference type="NCBI Taxonomy" id="94219"/>
    <lineage>
        <taxon>Eukaryota</taxon>
        <taxon>Viridiplantae</taxon>
        <taxon>Streptophyta</taxon>
        <taxon>Embryophyta</taxon>
        <taxon>Tracheophyta</taxon>
        <taxon>Spermatophyta</taxon>
        <taxon>Magnoliopsida</taxon>
        <taxon>Liliopsida</taxon>
        <taxon>Asparagales</taxon>
        <taxon>Orchidaceae</taxon>
        <taxon>Epidendroideae</taxon>
        <taxon>Malaxideae</taxon>
        <taxon>Dendrobiinae</taxon>
        <taxon>Dendrobium</taxon>
    </lineage>
</organism>